<evidence type="ECO:0000256" key="5">
    <source>
        <dbReference type="ARBA" id="ARBA00022989"/>
    </source>
</evidence>
<dbReference type="InterPro" id="IPR007271">
    <property type="entry name" value="Nuc_sug_transpt"/>
</dbReference>
<dbReference type="Pfam" id="PF04142">
    <property type="entry name" value="Nuc_sug_transp"/>
    <property type="match status" value="1"/>
</dbReference>
<accession>A0A1B6DZF6</accession>
<keyword evidence="4 7" id="KW-0812">Transmembrane</keyword>
<feature type="transmembrane region" description="Helical" evidence="7">
    <location>
        <begin position="20"/>
        <end position="41"/>
    </location>
</feature>
<feature type="transmembrane region" description="Helical" evidence="7">
    <location>
        <begin position="273"/>
        <end position="291"/>
    </location>
</feature>
<feature type="transmembrane region" description="Helical" evidence="7">
    <location>
        <begin position="53"/>
        <end position="73"/>
    </location>
</feature>
<dbReference type="PANTHER" id="PTHR10231">
    <property type="entry name" value="NUCLEOTIDE-SUGAR TRANSMEMBRANE TRANSPORTER"/>
    <property type="match status" value="1"/>
</dbReference>
<evidence type="ECO:0000313" key="8">
    <source>
        <dbReference type="EMBL" id="JAS31068.1"/>
    </source>
</evidence>
<keyword evidence="6 7" id="KW-0472">Membrane</keyword>
<dbReference type="EMBL" id="GEDC01006230">
    <property type="protein sequence ID" value="JAS31068.1"/>
    <property type="molecule type" value="Transcribed_RNA"/>
</dbReference>
<evidence type="ECO:0008006" key="9">
    <source>
        <dbReference type="Google" id="ProtNLM"/>
    </source>
</evidence>
<dbReference type="PIRSF" id="PIRSF005799">
    <property type="entry name" value="UDP-gal_transpt"/>
    <property type="match status" value="1"/>
</dbReference>
<sequence>MYSLNLCSKIHCSELFPTKWSVFVFIAYMAFFINQGLLVTASQQSNNAYGYNTVVAVLLTELVKLCISIILYAKNNSLSSLINETKAHSSVMWQYFVPACLYCFYNNLAFVNLSVFDPTTYYLLLQMRVVITGVLYQILFKRQLSGKQWLSLVMLTAGCMVKQLPFGDEQSEEVEVTTLELEVVVKPISKVMTPRLSWNMVLILIQVICSCLAGVYNEVLLKGYYSMDCNVYIQNIFMYVDSIICNLVVLLWQGDVGVLFDSNAMNSIMHFKVLLVIFNNAAIGITTSFVLRSLNSILKTFASALELVFTALLARLFFEIPIYANTICAIFIVSLAVFIYSQNPVINKTKSALKEVVSV</sequence>
<dbReference type="GO" id="GO:0015165">
    <property type="term" value="F:pyrimidine nucleotide-sugar transmembrane transporter activity"/>
    <property type="evidence" value="ECO:0007669"/>
    <property type="project" value="InterPro"/>
</dbReference>
<reference evidence="8" key="1">
    <citation type="submission" date="2015-12" db="EMBL/GenBank/DDBJ databases">
        <title>De novo transcriptome assembly of four potential Pierce s Disease insect vectors from Arizona vineyards.</title>
        <authorList>
            <person name="Tassone E.E."/>
        </authorList>
    </citation>
    <scope>NUCLEOTIDE SEQUENCE</scope>
</reference>
<dbReference type="InterPro" id="IPR037185">
    <property type="entry name" value="EmrE-like"/>
</dbReference>
<feature type="transmembrane region" description="Helical" evidence="7">
    <location>
        <begin position="196"/>
        <end position="216"/>
    </location>
</feature>
<dbReference type="AlphaFoldDB" id="A0A1B6DZF6"/>
<name>A0A1B6DZF6_9HEMI</name>
<keyword evidence="5 7" id="KW-1133">Transmembrane helix</keyword>
<keyword evidence="3" id="KW-0813">Transport</keyword>
<evidence type="ECO:0000256" key="2">
    <source>
        <dbReference type="ARBA" id="ARBA00009976"/>
    </source>
</evidence>
<comment type="similarity">
    <text evidence="2">Belongs to the nucleotide-sugar transporter family. SLC35A subfamily.</text>
</comment>
<dbReference type="SUPFAM" id="SSF103481">
    <property type="entry name" value="Multidrug resistance efflux transporter EmrE"/>
    <property type="match status" value="1"/>
</dbReference>
<evidence type="ECO:0000256" key="6">
    <source>
        <dbReference type="ARBA" id="ARBA00023136"/>
    </source>
</evidence>
<feature type="transmembrane region" description="Helical" evidence="7">
    <location>
        <begin position="93"/>
        <end position="115"/>
    </location>
</feature>
<feature type="transmembrane region" description="Helical" evidence="7">
    <location>
        <begin position="297"/>
        <end position="317"/>
    </location>
</feature>
<feature type="transmembrane region" description="Helical" evidence="7">
    <location>
        <begin position="121"/>
        <end position="140"/>
    </location>
</feature>
<keyword evidence="3" id="KW-0762">Sugar transport</keyword>
<proteinExistence type="inferred from homology"/>
<evidence type="ECO:0000256" key="1">
    <source>
        <dbReference type="ARBA" id="ARBA00004141"/>
    </source>
</evidence>
<protein>
    <recommendedName>
        <fullName evidence="9">Sugar phosphate transporter domain-containing protein</fullName>
    </recommendedName>
</protein>
<comment type="subcellular location">
    <subcellularLocation>
        <location evidence="1">Membrane</location>
        <topology evidence="1">Multi-pass membrane protein</topology>
    </subcellularLocation>
</comment>
<organism evidence="8">
    <name type="scientific">Clastoptera arizonana</name>
    <name type="common">Arizona spittle bug</name>
    <dbReference type="NCBI Taxonomy" id="38151"/>
    <lineage>
        <taxon>Eukaryota</taxon>
        <taxon>Metazoa</taxon>
        <taxon>Ecdysozoa</taxon>
        <taxon>Arthropoda</taxon>
        <taxon>Hexapoda</taxon>
        <taxon>Insecta</taxon>
        <taxon>Pterygota</taxon>
        <taxon>Neoptera</taxon>
        <taxon>Paraneoptera</taxon>
        <taxon>Hemiptera</taxon>
        <taxon>Auchenorrhyncha</taxon>
        <taxon>Cercopoidea</taxon>
        <taxon>Clastopteridae</taxon>
        <taxon>Clastoptera</taxon>
    </lineage>
</organism>
<gene>
    <name evidence="8" type="ORF">g.35025</name>
</gene>
<evidence type="ECO:0000256" key="4">
    <source>
        <dbReference type="ARBA" id="ARBA00022692"/>
    </source>
</evidence>
<dbReference type="GO" id="GO:0000139">
    <property type="term" value="C:Golgi membrane"/>
    <property type="evidence" value="ECO:0007669"/>
    <property type="project" value="InterPro"/>
</dbReference>
<feature type="transmembrane region" description="Helical" evidence="7">
    <location>
        <begin position="236"/>
        <end position="252"/>
    </location>
</feature>
<feature type="transmembrane region" description="Helical" evidence="7">
    <location>
        <begin position="322"/>
        <end position="341"/>
    </location>
</feature>
<evidence type="ECO:0000256" key="3">
    <source>
        <dbReference type="ARBA" id="ARBA00022597"/>
    </source>
</evidence>
<evidence type="ECO:0000256" key="7">
    <source>
        <dbReference type="SAM" id="Phobius"/>
    </source>
</evidence>